<dbReference type="Gene3D" id="2.30.30.40">
    <property type="entry name" value="SH3 Domains"/>
    <property type="match status" value="1"/>
</dbReference>
<feature type="domain" description="SH3b" evidence="1">
    <location>
        <begin position="16"/>
        <end position="77"/>
    </location>
</feature>
<reference evidence="2 3" key="1">
    <citation type="submission" date="2019-08" db="EMBL/GenBank/DDBJ databases">
        <title>Complete genome sequence of Candidatus Uab amorphum.</title>
        <authorList>
            <person name="Shiratori T."/>
            <person name="Suzuki S."/>
            <person name="Kakizawa Y."/>
            <person name="Ishida K."/>
        </authorList>
    </citation>
    <scope>NUCLEOTIDE SEQUENCE [LARGE SCALE GENOMIC DNA]</scope>
    <source>
        <strain evidence="2 3">SRT547</strain>
    </source>
</reference>
<protein>
    <recommendedName>
        <fullName evidence="1">SH3b domain-containing protein</fullName>
    </recommendedName>
</protein>
<sequence>MIRAIFLLLFLGLLNGETIYVKSKYASLYQDPSNKSSVVRVKRGTELQKLKKERRWLQIKYKGRKLWVYQGKVSVKKPPQDKSLLIMKDRQNDIAAGSAIRVFPHQVSSATRLSRQLGSGKYVKYMDYHQSFVVADRKDAQVTVVKANGIEMNVITTKDLEHFLARGKIGEYAGFREKR</sequence>
<evidence type="ECO:0000313" key="3">
    <source>
        <dbReference type="Proteomes" id="UP000326354"/>
    </source>
</evidence>
<dbReference type="RefSeq" id="WP_151972208.1">
    <property type="nucleotide sequence ID" value="NZ_AP019860.1"/>
</dbReference>
<accession>A0A5S9IWZ9</accession>
<name>A0A5S9IWZ9_UABAM</name>
<evidence type="ECO:0000313" key="2">
    <source>
        <dbReference type="EMBL" id="BBM88065.1"/>
    </source>
</evidence>
<dbReference type="OrthoDB" id="5457434at2"/>
<proteinExistence type="predicted"/>
<organism evidence="2 3">
    <name type="scientific">Uabimicrobium amorphum</name>
    <dbReference type="NCBI Taxonomy" id="2596890"/>
    <lineage>
        <taxon>Bacteria</taxon>
        <taxon>Pseudomonadati</taxon>
        <taxon>Planctomycetota</taxon>
        <taxon>Candidatus Uabimicrobiia</taxon>
        <taxon>Candidatus Uabimicrobiales</taxon>
        <taxon>Candidatus Uabimicrobiaceae</taxon>
        <taxon>Candidatus Uabimicrobium</taxon>
    </lineage>
</organism>
<keyword evidence="3" id="KW-1185">Reference proteome</keyword>
<dbReference type="Proteomes" id="UP000326354">
    <property type="component" value="Chromosome"/>
</dbReference>
<gene>
    <name evidence="2" type="ORF">UABAM_06481</name>
</gene>
<dbReference type="AlphaFoldDB" id="A0A5S9IWZ9"/>
<dbReference type="KEGG" id="uam:UABAM_06481"/>
<dbReference type="SMART" id="SM00287">
    <property type="entry name" value="SH3b"/>
    <property type="match status" value="1"/>
</dbReference>
<dbReference type="InterPro" id="IPR003646">
    <property type="entry name" value="SH3-like_bac-type"/>
</dbReference>
<evidence type="ECO:0000259" key="1">
    <source>
        <dbReference type="SMART" id="SM00287"/>
    </source>
</evidence>
<dbReference type="EMBL" id="AP019860">
    <property type="protein sequence ID" value="BBM88065.1"/>
    <property type="molecule type" value="Genomic_DNA"/>
</dbReference>